<evidence type="ECO:0000313" key="2">
    <source>
        <dbReference type="Proteomes" id="UP000228934"/>
    </source>
</evidence>
<protein>
    <submittedName>
        <fullName evidence="1">Uncharacterized protein</fullName>
    </submittedName>
</protein>
<dbReference type="EMBL" id="KV928359">
    <property type="protein sequence ID" value="PIO34405.1"/>
    <property type="molecule type" value="Genomic_DNA"/>
</dbReference>
<name>A0A2G9S2V4_AQUCT</name>
<proteinExistence type="predicted"/>
<evidence type="ECO:0000313" key="1">
    <source>
        <dbReference type="EMBL" id="PIO34405.1"/>
    </source>
</evidence>
<reference evidence="2" key="1">
    <citation type="journal article" date="2017" name="Nat. Commun.">
        <title>The North American bullfrog draft genome provides insight into hormonal regulation of long noncoding RNA.</title>
        <authorList>
            <person name="Hammond S.A."/>
            <person name="Warren R.L."/>
            <person name="Vandervalk B.P."/>
            <person name="Kucuk E."/>
            <person name="Khan H."/>
            <person name="Gibb E.A."/>
            <person name="Pandoh P."/>
            <person name="Kirk H."/>
            <person name="Zhao Y."/>
            <person name="Jones M."/>
            <person name="Mungall A.J."/>
            <person name="Coope R."/>
            <person name="Pleasance S."/>
            <person name="Moore R.A."/>
            <person name="Holt R.A."/>
            <person name="Round J.M."/>
            <person name="Ohora S."/>
            <person name="Walle B.V."/>
            <person name="Veldhoen N."/>
            <person name="Helbing C.C."/>
            <person name="Birol I."/>
        </authorList>
    </citation>
    <scope>NUCLEOTIDE SEQUENCE [LARGE SCALE GENOMIC DNA]</scope>
</reference>
<dbReference type="AlphaFoldDB" id="A0A2G9S2V4"/>
<dbReference type="OrthoDB" id="10264910at2759"/>
<organism evidence="1 2">
    <name type="scientific">Aquarana catesbeiana</name>
    <name type="common">American bullfrog</name>
    <name type="synonym">Rana catesbeiana</name>
    <dbReference type="NCBI Taxonomy" id="8400"/>
    <lineage>
        <taxon>Eukaryota</taxon>
        <taxon>Metazoa</taxon>
        <taxon>Chordata</taxon>
        <taxon>Craniata</taxon>
        <taxon>Vertebrata</taxon>
        <taxon>Euteleostomi</taxon>
        <taxon>Amphibia</taxon>
        <taxon>Batrachia</taxon>
        <taxon>Anura</taxon>
        <taxon>Neobatrachia</taxon>
        <taxon>Ranoidea</taxon>
        <taxon>Ranidae</taxon>
        <taxon>Aquarana</taxon>
    </lineage>
</organism>
<accession>A0A2G9S2V4</accession>
<keyword evidence="2" id="KW-1185">Reference proteome</keyword>
<dbReference type="Proteomes" id="UP000228934">
    <property type="component" value="Unassembled WGS sequence"/>
</dbReference>
<gene>
    <name evidence="1" type="ORF">AB205_0077130</name>
</gene>
<sequence length="64" mass="7426">MFLDTTLFDILQRGDESGGFYTSGIKAPLWYNIGISMRQDFVSIQLSSKSFIKKKYFFCWLGNN</sequence>